<feature type="transmembrane region" description="Helical" evidence="7">
    <location>
        <begin position="149"/>
        <end position="167"/>
    </location>
</feature>
<proteinExistence type="inferred from homology"/>
<dbReference type="GO" id="GO:0022857">
    <property type="term" value="F:transmembrane transporter activity"/>
    <property type="evidence" value="ECO:0007669"/>
    <property type="project" value="InterPro"/>
</dbReference>
<dbReference type="InterPro" id="IPR050539">
    <property type="entry name" value="ThrE_Dicarb/AminoAcid_Exp"/>
</dbReference>
<evidence type="ECO:0000256" key="6">
    <source>
        <dbReference type="ARBA" id="ARBA00034125"/>
    </source>
</evidence>
<keyword evidence="2" id="KW-1003">Cell membrane</keyword>
<evidence type="ECO:0000313" key="10">
    <source>
        <dbReference type="Proteomes" id="UP000600247"/>
    </source>
</evidence>
<dbReference type="GO" id="GO:0015744">
    <property type="term" value="P:succinate transport"/>
    <property type="evidence" value="ECO:0007669"/>
    <property type="project" value="TreeGrafter"/>
</dbReference>
<evidence type="ECO:0000256" key="7">
    <source>
        <dbReference type="SAM" id="Phobius"/>
    </source>
</evidence>
<comment type="caution">
    <text evidence="9">The sequence shown here is derived from an EMBL/GenBank/DDBJ whole genome shotgun (WGS) entry which is preliminary data.</text>
</comment>
<dbReference type="AlphaFoldDB" id="A0A917M3P1"/>
<evidence type="ECO:0000259" key="8">
    <source>
        <dbReference type="Pfam" id="PF06738"/>
    </source>
</evidence>
<protein>
    <submittedName>
        <fullName evidence="9">Membrane protein</fullName>
    </submittedName>
</protein>
<sequence>MERMVSEEGNAAIVRAGGHKDAVDMASSGARAAAYSDHDILRICLLAGKIMLQNGGETSRVEDTMMRIAAAYGFDNSHSYVTPTGILFAIDGAAPATRLIRISERSTNLQKVTIVNDISRRICGDGMTAAEALRQLQDTDKQPFAYPEWLRIATAAVASGCFVIMFQGGWSDFMPAVLAGGIGFLLVVLLHRFVPVKFFAEFLAAAAIGGTAVLLTQNGLGDDLNIIIIGSVMPLVPGLHITNAVRDLMAGHLVSGLSKGAEAFLTAFAIGSGIAVVLSLL</sequence>
<comment type="subcellular location">
    <subcellularLocation>
        <location evidence="1">Cell membrane</location>
        <topology evidence="1">Multi-pass membrane protein</topology>
    </subcellularLocation>
</comment>
<feature type="domain" description="Threonine/serine exporter-like N-terminal" evidence="8">
    <location>
        <begin position="42"/>
        <end position="280"/>
    </location>
</feature>
<comment type="similarity">
    <text evidence="6">Belongs to the ThrE exporter (TC 2.A.79) family.</text>
</comment>
<reference evidence="9 10" key="1">
    <citation type="journal article" date="2014" name="Int. J. Syst. Evol. Microbiol.">
        <title>Complete genome sequence of Corynebacterium casei LMG S-19264T (=DSM 44701T), isolated from a smear-ripened cheese.</title>
        <authorList>
            <consortium name="US DOE Joint Genome Institute (JGI-PGF)"/>
            <person name="Walter F."/>
            <person name="Albersmeier A."/>
            <person name="Kalinowski J."/>
            <person name="Ruckert C."/>
        </authorList>
    </citation>
    <scope>NUCLEOTIDE SEQUENCE [LARGE SCALE GENOMIC DNA]</scope>
    <source>
        <strain evidence="9 10">CGMCC 1.15286</strain>
    </source>
</reference>
<keyword evidence="10" id="KW-1185">Reference proteome</keyword>
<feature type="transmembrane region" description="Helical" evidence="7">
    <location>
        <begin position="173"/>
        <end position="191"/>
    </location>
</feature>
<evidence type="ECO:0000256" key="3">
    <source>
        <dbReference type="ARBA" id="ARBA00022692"/>
    </source>
</evidence>
<organism evidence="9 10">
    <name type="scientific">Paenibacillus radicis</name>
    <name type="common">ex Gao et al. 2016</name>
    <dbReference type="NCBI Taxonomy" id="1737354"/>
    <lineage>
        <taxon>Bacteria</taxon>
        <taxon>Bacillati</taxon>
        <taxon>Bacillota</taxon>
        <taxon>Bacilli</taxon>
        <taxon>Bacillales</taxon>
        <taxon>Paenibacillaceae</taxon>
        <taxon>Paenibacillus</taxon>
    </lineage>
</organism>
<accession>A0A917M3P1</accession>
<dbReference type="GO" id="GO:0005886">
    <property type="term" value="C:plasma membrane"/>
    <property type="evidence" value="ECO:0007669"/>
    <property type="project" value="UniProtKB-SubCell"/>
</dbReference>
<evidence type="ECO:0000256" key="2">
    <source>
        <dbReference type="ARBA" id="ARBA00022475"/>
    </source>
</evidence>
<feature type="transmembrane region" description="Helical" evidence="7">
    <location>
        <begin position="198"/>
        <end position="218"/>
    </location>
</feature>
<dbReference type="PANTHER" id="PTHR34390:SF2">
    <property type="entry name" value="SUCCINATE TRANSPORTER SUBUNIT YJJP-RELATED"/>
    <property type="match status" value="1"/>
</dbReference>
<name>A0A917M3P1_9BACL</name>
<feature type="transmembrane region" description="Helical" evidence="7">
    <location>
        <begin position="263"/>
        <end position="280"/>
    </location>
</feature>
<keyword evidence="5 7" id="KW-0472">Membrane</keyword>
<keyword evidence="4 7" id="KW-1133">Transmembrane helix</keyword>
<evidence type="ECO:0000313" key="9">
    <source>
        <dbReference type="EMBL" id="GGG73308.1"/>
    </source>
</evidence>
<evidence type="ECO:0000256" key="5">
    <source>
        <dbReference type="ARBA" id="ARBA00023136"/>
    </source>
</evidence>
<dbReference type="Pfam" id="PF06738">
    <property type="entry name" value="ThrE"/>
    <property type="match status" value="1"/>
</dbReference>
<dbReference type="Proteomes" id="UP000600247">
    <property type="component" value="Unassembled WGS sequence"/>
</dbReference>
<keyword evidence="3 7" id="KW-0812">Transmembrane</keyword>
<dbReference type="InterPro" id="IPR010619">
    <property type="entry name" value="ThrE-like_N"/>
</dbReference>
<dbReference type="EMBL" id="BMHY01000005">
    <property type="protein sequence ID" value="GGG73308.1"/>
    <property type="molecule type" value="Genomic_DNA"/>
</dbReference>
<evidence type="ECO:0000256" key="1">
    <source>
        <dbReference type="ARBA" id="ARBA00004651"/>
    </source>
</evidence>
<evidence type="ECO:0000256" key="4">
    <source>
        <dbReference type="ARBA" id="ARBA00022989"/>
    </source>
</evidence>
<dbReference type="PANTHER" id="PTHR34390">
    <property type="entry name" value="UPF0442 PROTEIN YJJB-RELATED"/>
    <property type="match status" value="1"/>
</dbReference>
<gene>
    <name evidence="9" type="ORF">GCM10010918_31690</name>
</gene>